<dbReference type="EMBL" id="UOFZ01000080">
    <property type="protein sequence ID" value="VAX12996.1"/>
    <property type="molecule type" value="Genomic_DNA"/>
</dbReference>
<dbReference type="PROSITE" id="PS00195">
    <property type="entry name" value="GLUTAREDOXIN_1"/>
    <property type="match status" value="1"/>
</dbReference>
<dbReference type="PROSITE" id="PS51354">
    <property type="entry name" value="GLUTAREDOXIN_2"/>
    <property type="match status" value="1"/>
</dbReference>
<dbReference type="InterPro" id="IPR036249">
    <property type="entry name" value="Thioredoxin-like_sf"/>
</dbReference>
<dbReference type="Pfam" id="PF00462">
    <property type="entry name" value="Glutaredoxin"/>
    <property type="match status" value="1"/>
</dbReference>
<dbReference type="GO" id="GO:0009055">
    <property type="term" value="F:electron transfer activity"/>
    <property type="evidence" value="ECO:0007669"/>
    <property type="project" value="TreeGrafter"/>
</dbReference>
<dbReference type="SUPFAM" id="SSF52833">
    <property type="entry name" value="Thioredoxin-like"/>
    <property type="match status" value="1"/>
</dbReference>
<dbReference type="InterPro" id="IPR004045">
    <property type="entry name" value="Glutathione_S-Trfase_N"/>
</dbReference>
<sequence length="86" mass="9617">MPEVTMYSTPTCPFCSRAEKLLVKKGVKVNKIRVDGNKAKLREMIKRTGRNTVPQIYIGDKHVGGFDELSELDILDELDPLLGIDA</sequence>
<dbReference type="InterPro" id="IPR002109">
    <property type="entry name" value="Glutaredoxin"/>
</dbReference>
<dbReference type="PROSITE" id="PS50404">
    <property type="entry name" value="GST_NTER"/>
    <property type="match status" value="1"/>
</dbReference>
<dbReference type="InterPro" id="IPR014025">
    <property type="entry name" value="Glutaredoxin_subgr"/>
</dbReference>
<keyword evidence="5" id="KW-0676">Redox-active center</keyword>
<feature type="domain" description="GST N-terminal" evidence="6">
    <location>
        <begin position="2"/>
        <end position="83"/>
    </location>
</feature>
<evidence type="ECO:0000256" key="3">
    <source>
        <dbReference type="ARBA" id="ARBA00022982"/>
    </source>
</evidence>
<keyword evidence="3" id="KW-0249">Electron transport</keyword>
<evidence type="ECO:0000256" key="4">
    <source>
        <dbReference type="ARBA" id="ARBA00023157"/>
    </source>
</evidence>
<dbReference type="InterPro" id="IPR011767">
    <property type="entry name" value="GLR_AS"/>
</dbReference>
<dbReference type="PANTHER" id="PTHR34386">
    <property type="entry name" value="GLUTAREDOXIN"/>
    <property type="match status" value="1"/>
</dbReference>
<dbReference type="NCBIfam" id="TIGR02181">
    <property type="entry name" value="GRX_bact"/>
    <property type="match status" value="1"/>
</dbReference>
<dbReference type="PRINTS" id="PR00160">
    <property type="entry name" value="GLUTAREDOXIN"/>
</dbReference>
<dbReference type="AlphaFoldDB" id="A0A3B1B3Y5"/>
<dbReference type="CDD" id="cd03418">
    <property type="entry name" value="GRX_GRXb_1_3_like"/>
    <property type="match status" value="1"/>
</dbReference>
<keyword evidence="4" id="KW-1015">Disulfide bond</keyword>
<dbReference type="Gene3D" id="3.40.30.10">
    <property type="entry name" value="Glutaredoxin"/>
    <property type="match status" value="1"/>
</dbReference>
<gene>
    <name evidence="7" type="ORF">MNBD_GAMMA24-106</name>
</gene>
<evidence type="ECO:0000256" key="5">
    <source>
        <dbReference type="ARBA" id="ARBA00023284"/>
    </source>
</evidence>
<evidence type="ECO:0000256" key="1">
    <source>
        <dbReference type="ARBA" id="ARBA00007787"/>
    </source>
</evidence>
<dbReference type="InterPro" id="IPR051548">
    <property type="entry name" value="Grx-like_ET"/>
</dbReference>
<evidence type="ECO:0000313" key="7">
    <source>
        <dbReference type="EMBL" id="VAX12996.1"/>
    </source>
</evidence>
<protein>
    <recommendedName>
        <fullName evidence="6">GST N-terminal domain-containing protein</fullName>
    </recommendedName>
</protein>
<name>A0A3B1B3Y5_9ZZZZ</name>
<dbReference type="GO" id="GO:0045454">
    <property type="term" value="P:cell redox homeostasis"/>
    <property type="evidence" value="ECO:0007669"/>
    <property type="project" value="InterPro"/>
</dbReference>
<organism evidence="7">
    <name type="scientific">hydrothermal vent metagenome</name>
    <dbReference type="NCBI Taxonomy" id="652676"/>
    <lineage>
        <taxon>unclassified sequences</taxon>
        <taxon>metagenomes</taxon>
        <taxon>ecological metagenomes</taxon>
    </lineage>
</organism>
<evidence type="ECO:0000256" key="2">
    <source>
        <dbReference type="ARBA" id="ARBA00022448"/>
    </source>
</evidence>
<keyword evidence="2" id="KW-0813">Transport</keyword>
<dbReference type="InterPro" id="IPR011900">
    <property type="entry name" value="GRX_bact"/>
</dbReference>
<comment type="similarity">
    <text evidence="1">Belongs to the glutaredoxin family.</text>
</comment>
<dbReference type="PANTHER" id="PTHR34386:SF1">
    <property type="entry name" value="GLUTAREDOXIN-LIKE PROTEIN NRDH"/>
    <property type="match status" value="1"/>
</dbReference>
<evidence type="ECO:0000259" key="6">
    <source>
        <dbReference type="PROSITE" id="PS50404"/>
    </source>
</evidence>
<reference evidence="7" key="1">
    <citation type="submission" date="2018-06" db="EMBL/GenBank/DDBJ databases">
        <authorList>
            <person name="Zhirakovskaya E."/>
        </authorList>
    </citation>
    <scope>NUCLEOTIDE SEQUENCE</scope>
</reference>
<accession>A0A3B1B3Y5</accession>
<proteinExistence type="inferred from homology"/>